<sequence>MNNSQYRKIFIIVFATLLMAAAGWLLVKPLIERLQEASLTPADVAYLSPVNSPEIWLWRAAHGEAVPITQTQGRVFDFDVSPDGRFIVFSQTNEQGGRDLMRVQIVTRAESRLLACGQSLCFQPAISPDGKQVAYTVIDPQADAQAKAVQRVFVLDLAGRSQRALYEDETISASQPAWSPQGDRLAVVDEANREIRVISLSTGDTMTIPTQVSEMGAFSPDGAQMMFLNAQMTGIQSFQGVYLADFTDQQIRAVIAPYQSEVDFGVPAWSAANQKIAVNWRKMIGLGRGTEQISIFEADGSGEQVITTDQNFTHGAYSWSPDGSRLLYQQFEVGKTGAQPEVAIWEMATGEHKVIAQNAFFPRWVP</sequence>
<dbReference type="Pfam" id="PF10647">
    <property type="entry name" value="Gmad1"/>
    <property type="match status" value="1"/>
</dbReference>
<dbReference type="PANTHER" id="PTHR36842">
    <property type="entry name" value="PROTEIN TOLB HOMOLOG"/>
    <property type="match status" value="1"/>
</dbReference>
<keyword evidence="5" id="KW-1185">Reference proteome</keyword>
<dbReference type="SUPFAM" id="SSF82171">
    <property type="entry name" value="DPP6 N-terminal domain-like"/>
    <property type="match status" value="1"/>
</dbReference>
<comment type="caution">
    <text evidence="4">The sequence shown here is derived from an EMBL/GenBank/DDBJ whole genome shotgun (WGS) entry which is preliminary data.</text>
</comment>
<dbReference type="Pfam" id="PF07676">
    <property type="entry name" value="PD40"/>
    <property type="match status" value="2"/>
</dbReference>
<dbReference type="EMBL" id="LGCL01000021">
    <property type="protein sequence ID" value="KPL77853.1"/>
    <property type="molecule type" value="Genomic_DNA"/>
</dbReference>
<name>A0A0P6XWL7_9CHLR</name>
<evidence type="ECO:0000256" key="1">
    <source>
        <dbReference type="ARBA" id="ARBA00009820"/>
    </source>
</evidence>
<dbReference type="InterPro" id="IPR011042">
    <property type="entry name" value="6-blade_b-propeller_TolB-like"/>
</dbReference>
<feature type="transmembrane region" description="Helical" evidence="2">
    <location>
        <begin position="9"/>
        <end position="27"/>
    </location>
</feature>
<dbReference type="PANTHER" id="PTHR36842:SF1">
    <property type="entry name" value="PROTEIN TOLB"/>
    <property type="match status" value="1"/>
</dbReference>
<dbReference type="Gene3D" id="2.120.10.30">
    <property type="entry name" value="TolB, C-terminal domain"/>
    <property type="match status" value="2"/>
</dbReference>
<gene>
    <name evidence="4" type="ORF">ADN00_08195</name>
</gene>
<keyword evidence="2" id="KW-1133">Transmembrane helix</keyword>
<evidence type="ECO:0000256" key="2">
    <source>
        <dbReference type="SAM" id="Phobius"/>
    </source>
</evidence>
<dbReference type="RefSeq" id="WP_152966295.1">
    <property type="nucleotide sequence ID" value="NZ_LGCL01000021.1"/>
</dbReference>
<keyword evidence="2" id="KW-0472">Membrane</keyword>
<comment type="similarity">
    <text evidence="1">Belongs to the TolB family.</text>
</comment>
<reference evidence="4 5" key="1">
    <citation type="submission" date="2015-07" db="EMBL/GenBank/DDBJ databases">
        <title>Genome sequence of Ornatilinea apprima DSM 23815.</title>
        <authorList>
            <person name="Hemp J."/>
            <person name="Ward L.M."/>
            <person name="Pace L.A."/>
            <person name="Fischer W.W."/>
        </authorList>
    </citation>
    <scope>NUCLEOTIDE SEQUENCE [LARGE SCALE GENOMIC DNA]</scope>
    <source>
        <strain evidence="4 5">P3M-1</strain>
    </source>
</reference>
<proteinExistence type="inferred from homology"/>
<dbReference type="STRING" id="1134406.ADN00_08195"/>
<dbReference type="Proteomes" id="UP000050417">
    <property type="component" value="Unassembled WGS sequence"/>
</dbReference>
<feature type="domain" description="Lipoprotein LpqB C-terminal" evidence="3">
    <location>
        <begin position="123"/>
        <end position="217"/>
    </location>
</feature>
<organism evidence="4 5">
    <name type="scientific">Ornatilinea apprima</name>
    <dbReference type="NCBI Taxonomy" id="1134406"/>
    <lineage>
        <taxon>Bacteria</taxon>
        <taxon>Bacillati</taxon>
        <taxon>Chloroflexota</taxon>
        <taxon>Anaerolineae</taxon>
        <taxon>Anaerolineales</taxon>
        <taxon>Anaerolineaceae</taxon>
        <taxon>Ornatilinea</taxon>
    </lineage>
</organism>
<dbReference type="InterPro" id="IPR011659">
    <property type="entry name" value="WD40"/>
</dbReference>
<keyword evidence="2" id="KW-0812">Transmembrane</keyword>
<evidence type="ECO:0000259" key="3">
    <source>
        <dbReference type="Pfam" id="PF10647"/>
    </source>
</evidence>
<dbReference type="AlphaFoldDB" id="A0A0P6XWL7"/>
<protein>
    <recommendedName>
        <fullName evidence="3">Lipoprotein LpqB C-terminal domain-containing protein</fullName>
    </recommendedName>
</protein>
<accession>A0A0P6XWL7</accession>
<dbReference type="InterPro" id="IPR018910">
    <property type="entry name" value="LpqB_C"/>
</dbReference>
<dbReference type="OrthoDB" id="159283at2"/>
<evidence type="ECO:0000313" key="5">
    <source>
        <dbReference type="Proteomes" id="UP000050417"/>
    </source>
</evidence>
<evidence type="ECO:0000313" key="4">
    <source>
        <dbReference type="EMBL" id="KPL77853.1"/>
    </source>
</evidence>